<dbReference type="Proteomes" id="UP001189429">
    <property type="component" value="Unassembled WGS sequence"/>
</dbReference>
<dbReference type="InterPro" id="IPR039169">
    <property type="entry name" value="Abitram"/>
</dbReference>
<dbReference type="PANTHER" id="PTHR13651">
    <property type="entry name" value="PROTEIN ABITRAM"/>
    <property type="match status" value="1"/>
</dbReference>
<evidence type="ECO:0000313" key="2">
    <source>
        <dbReference type="EMBL" id="CAK0797458.1"/>
    </source>
</evidence>
<dbReference type="SUPFAM" id="SSF51230">
    <property type="entry name" value="Single hybrid motif"/>
    <property type="match status" value="1"/>
</dbReference>
<protein>
    <recommendedName>
        <fullName evidence="4">Actin-binding transcription modulator</fullName>
    </recommendedName>
</protein>
<sequence>MPVSSLPSEHVRYTAALSGSGIICCSAPCRQKYCTACTASSSCRHYRLDAGGEAGNDVLVRRHANGLLVTSLAPSHPLLRRDAKRVAQVAFRSSVADKEAHGKRNKGGASLKPQTVLADVSLEDGSKALLFAGVDARLVEVNERLSEEPGSLQDAPEDEGFLTILQPRWPQD</sequence>
<keyword evidence="3" id="KW-1185">Reference proteome</keyword>
<evidence type="ECO:0008006" key="4">
    <source>
        <dbReference type="Google" id="ProtNLM"/>
    </source>
</evidence>
<dbReference type="Gene3D" id="2.40.50.100">
    <property type="match status" value="1"/>
</dbReference>
<proteinExistence type="predicted"/>
<dbReference type="EMBL" id="CAUYUJ010001756">
    <property type="protein sequence ID" value="CAK0797458.1"/>
    <property type="molecule type" value="Genomic_DNA"/>
</dbReference>
<evidence type="ECO:0000313" key="3">
    <source>
        <dbReference type="Proteomes" id="UP001189429"/>
    </source>
</evidence>
<dbReference type="PANTHER" id="PTHR13651:SF0">
    <property type="entry name" value="PROTEIN ABITRAM"/>
    <property type="match status" value="1"/>
</dbReference>
<feature type="non-terminal residue" evidence="2">
    <location>
        <position position="172"/>
    </location>
</feature>
<dbReference type="InterPro" id="IPR011053">
    <property type="entry name" value="Single_hybrid_motif"/>
</dbReference>
<name>A0ABN9PZK7_9DINO</name>
<comment type="caution">
    <text evidence="2">The sequence shown here is derived from an EMBL/GenBank/DDBJ whole genome shotgun (WGS) entry which is preliminary data.</text>
</comment>
<evidence type="ECO:0000256" key="1">
    <source>
        <dbReference type="SAM" id="MobiDB-lite"/>
    </source>
</evidence>
<gene>
    <name evidence="2" type="ORF">PCOR1329_LOCUS6538</name>
</gene>
<organism evidence="2 3">
    <name type="scientific">Prorocentrum cordatum</name>
    <dbReference type="NCBI Taxonomy" id="2364126"/>
    <lineage>
        <taxon>Eukaryota</taxon>
        <taxon>Sar</taxon>
        <taxon>Alveolata</taxon>
        <taxon>Dinophyceae</taxon>
        <taxon>Prorocentrales</taxon>
        <taxon>Prorocentraceae</taxon>
        <taxon>Prorocentrum</taxon>
    </lineage>
</organism>
<accession>A0ABN9PZK7</accession>
<feature type="region of interest" description="Disordered" evidence="1">
    <location>
        <begin position="147"/>
        <end position="172"/>
    </location>
</feature>
<reference evidence="2" key="1">
    <citation type="submission" date="2023-10" db="EMBL/GenBank/DDBJ databases">
        <authorList>
            <person name="Chen Y."/>
            <person name="Shah S."/>
            <person name="Dougan E. K."/>
            <person name="Thang M."/>
            <person name="Chan C."/>
        </authorList>
    </citation>
    <scope>NUCLEOTIDE SEQUENCE [LARGE SCALE GENOMIC DNA]</scope>
</reference>